<accession>A0ACC1MCC6</accession>
<gene>
    <name evidence="1" type="ORF">NQ176_g11134</name>
</gene>
<dbReference type="EMBL" id="JANJQO010003501">
    <property type="protein sequence ID" value="KAJ2959157.1"/>
    <property type="molecule type" value="Genomic_DNA"/>
</dbReference>
<protein>
    <submittedName>
        <fullName evidence="1">Uncharacterized protein</fullName>
    </submittedName>
</protein>
<evidence type="ECO:0000313" key="2">
    <source>
        <dbReference type="Proteomes" id="UP001143910"/>
    </source>
</evidence>
<sequence>MGQSIPQASPALAEKLWTHPDPSSTPMWKFIQRINTKYNLSIAGYPDLYQWSIDNIAEFWDETWQFVGIVASKKSDQVGQPPLTMRSTSSL</sequence>
<dbReference type="Proteomes" id="UP001143910">
    <property type="component" value="Unassembled WGS sequence"/>
</dbReference>
<comment type="caution">
    <text evidence="1">The sequence shown here is derived from an EMBL/GenBank/DDBJ whole genome shotgun (WGS) entry which is preliminary data.</text>
</comment>
<proteinExistence type="predicted"/>
<name>A0ACC1MCC6_9HYPO</name>
<evidence type="ECO:0000313" key="1">
    <source>
        <dbReference type="EMBL" id="KAJ2959157.1"/>
    </source>
</evidence>
<keyword evidence="2" id="KW-1185">Reference proteome</keyword>
<reference evidence="1" key="1">
    <citation type="submission" date="2022-08" db="EMBL/GenBank/DDBJ databases">
        <title>Genome Sequence of Lecanicillium fungicola.</title>
        <authorList>
            <person name="Buettner E."/>
        </authorList>
    </citation>
    <scope>NUCLEOTIDE SEQUENCE</scope>
    <source>
        <strain evidence="1">Babe33</strain>
    </source>
</reference>
<organism evidence="1 2">
    <name type="scientific">Zarea fungicola</name>
    <dbReference type="NCBI Taxonomy" id="93591"/>
    <lineage>
        <taxon>Eukaryota</taxon>
        <taxon>Fungi</taxon>
        <taxon>Dikarya</taxon>
        <taxon>Ascomycota</taxon>
        <taxon>Pezizomycotina</taxon>
        <taxon>Sordariomycetes</taxon>
        <taxon>Hypocreomycetidae</taxon>
        <taxon>Hypocreales</taxon>
        <taxon>Cordycipitaceae</taxon>
        <taxon>Zarea</taxon>
    </lineage>
</organism>